<organism evidence="2 3">
    <name type="scientific">Bacteroides clarus</name>
    <dbReference type="NCBI Taxonomy" id="626929"/>
    <lineage>
        <taxon>Bacteria</taxon>
        <taxon>Pseudomonadati</taxon>
        <taxon>Bacteroidota</taxon>
        <taxon>Bacteroidia</taxon>
        <taxon>Bacteroidales</taxon>
        <taxon>Bacteroidaceae</taxon>
        <taxon>Bacteroides</taxon>
    </lineage>
</organism>
<evidence type="ECO:0000259" key="1">
    <source>
        <dbReference type="Pfam" id="PF24243"/>
    </source>
</evidence>
<sequence length="708" mass="77053">MKGLYTIGYKIIDGIKTSVKVSLEDIQTAYQDVVNAVKNSEVATKNANTAASNANEKAVLADTAAANANDTAEHPTYIGQDHYVYKWNKTAQAYDKTDIYTKGDAFSIKKVYASVANMEADKSNPDITEGDFVLVNTGDVEDPDNAKLYVKADGDFEFLVDMSGAIGFTGKTPQFSIGTISTLEAGSTATATISEDGVDSDGNPKYKINFAIPRGNPGAPFRIAGEYATLEALKSAVPDGSAVDGFMAVGTEAPYDYYAWVNGDWVNQGKIAGGGSGNVVVIPAAAMSLSDQATSDEIFNAFGGKDAFMDICQSIVNKDTVCVVANIPEESGMKLVYIPVMAMATYTDANNANFMMAIITETTFQLVVTVTDGIATQSSQVLNHIYEAPSDGNVYGRKNKDWVKVPENSNVIILPKEILDLTGSSSSEEILAAFGGIDKYKDLLEKLSTNNCLVQIGEPSLGSLRHIYTLVEYAVNFASNKQSGALSLNIYNEEQQLRRLHFYLENNGTTARCGEASTFQLVRDTDVLTKTNTSSFTPTQPYQPATKKYVDDKTFVRDVDGTILNKWINNTVITGETVQGLVNELFGNFISFAENYAEGRYRGLRFSARHYDEEAGNYFGYIINANIQYCLSEPGNGYFELLFTFGYGSTLKSCYIYYYDVSETSSENKIVITDVVRSDNLTTLTKKTAAEYEALGSKDANTAYCVTD</sequence>
<dbReference type="Proteomes" id="UP000196587">
    <property type="component" value="Unassembled WGS sequence"/>
</dbReference>
<accession>A0A1Y4JJK3</accession>
<reference evidence="3" key="1">
    <citation type="submission" date="2017-04" db="EMBL/GenBank/DDBJ databases">
        <title>Function of individual gut microbiota members based on whole genome sequencing of pure cultures obtained from chicken caecum.</title>
        <authorList>
            <person name="Medvecky M."/>
            <person name="Cejkova D."/>
            <person name="Polansky O."/>
            <person name="Karasova D."/>
            <person name="Kubasova T."/>
            <person name="Cizek A."/>
            <person name="Rychlik I."/>
        </authorList>
    </citation>
    <scope>NUCLEOTIDE SEQUENCE [LARGE SCALE GENOMIC DNA]</scope>
    <source>
        <strain evidence="3">An189</strain>
    </source>
</reference>
<feature type="domain" description="Minor tail protein gp31 C-terminal" evidence="1">
    <location>
        <begin position="688"/>
        <end position="707"/>
    </location>
</feature>
<dbReference type="AlphaFoldDB" id="A0A1Y4JJK3"/>
<comment type="caution">
    <text evidence="2">The sequence shown here is derived from an EMBL/GenBank/DDBJ whole genome shotgun (WGS) entry which is preliminary data.</text>
</comment>
<dbReference type="Gene3D" id="1.20.5.320">
    <property type="entry name" value="6-Phosphogluconate Dehydrogenase, domain 3"/>
    <property type="match status" value="1"/>
</dbReference>
<evidence type="ECO:0000313" key="2">
    <source>
        <dbReference type="EMBL" id="OUP32635.1"/>
    </source>
</evidence>
<dbReference type="Pfam" id="PF24243">
    <property type="entry name" value="Phage_tail_C"/>
    <property type="match status" value="1"/>
</dbReference>
<gene>
    <name evidence="2" type="ORF">B5F24_13655</name>
</gene>
<dbReference type="InterPro" id="IPR056923">
    <property type="entry name" value="Minor_tail_gp31_C"/>
</dbReference>
<name>A0A1Y4JJK3_9BACE</name>
<evidence type="ECO:0000313" key="3">
    <source>
        <dbReference type="Proteomes" id="UP000196587"/>
    </source>
</evidence>
<dbReference type="EMBL" id="NFKE01000011">
    <property type="protein sequence ID" value="OUP32635.1"/>
    <property type="molecule type" value="Genomic_DNA"/>
</dbReference>
<proteinExistence type="predicted"/>
<protein>
    <recommendedName>
        <fullName evidence="1">Minor tail protein gp31 C-terminal domain-containing protein</fullName>
    </recommendedName>
</protein>